<dbReference type="AlphaFoldDB" id="A0A443RST6"/>
<dbReference type="SUPFAM" id="SSF56801">
    <property type="entry name" value="Acetyl-CoA synthetase-like"/>
    <property type="match status" value="1"/>
</dbReference>
<dbReference type="InterPro" id="IPR000873">
    <property type="entry name" value="AMP-dep_synth/lig_dom"/>
</dbReference>
<name>A0A443RST6_9ACAR</name>
<dbReference type="OrthoDB" id="5846073at2759"/>
<dbReference type="InterPro" id="IPR042099">
    <property type="entry name" value="ANL_N_sf"/>
</dbReference>
<keyword evidence="3" id="KW-1185">Reference proteome</keyword>
<evidence type="ECO:0000259" key="1">
    <source>
        <dbReference type="Pfam" id="PF00501"/>
    </source>
</evidence>
<evidence type="ECO:0000313" key="2">
    <source>
        <dbReference type="EMBL" id="RWS18344.1"/>
    </source>
</evidence>
<dbReference type="GO" id="GO:0016874">
    <property type="term" value="F:ligase activity"/>
    <property type="evidence" value="ECO:0007669"/>
    <property type="project" value="UniProtKB-KW"/>
</dbReference>
<dbReference type="STRING" id="299467.A0A443RST6"/>
<evidence type="ECO:0000313" key="3">
    <source>
        <dbReference type="Proteomes" id="UP000288716"/>
    </source>
</evidence>
<feature type="domain" description="AMP-dependent synthetase/ligase" evidence="1">
    <location>
        <begin position="32"/>
        <end position="111"/>
    </location>
</feature>
<gene>
    <name evidence="2" type="ORF">B4U80_14632</name>
</gene>
<dbReference type="Gene3D" id="3.40.50.12780">
    <property type="entry name" value="N-terminal domain of ligase-like"/>
    <property type="match status" value="1"/>
</dbReference>
<accession>A0A443RST6</accession>
<dbReference type="Proteomes" id="UP000288716">
    <property type="component" value="Unassembled WGS sequence"/>
</dbReference>
<organism evidence="2 3">
    <name type="scientific">Leptotrombidium deliense</name>
    <dbReference type="NCBI Taxonomy" id="299467"/>
    <lineage>
        <taxon>Eukaryota</taxon>
        <taxon>Metazoa</taxon>
        <taxon>Ecdysozoa</taxon>
        <taxon>Arthropoda</taxon>
        <taxon>Chelicerata</taxon>
        <taxon>Arachnida</taxon>
        <taxon>Acari</taxon>
        <taxon>Acariformes</taxon>
        <taxon>Trombidiformes</taxon>
        <taxon>Prostigmata</taxon>
        <taxon>Anystina</taxon>
        <taxon>Parasitengona</taxon>
        <taxon>Trombiculoidea</taxon>
        <taxon>Trombiculidae</taxon>
        <taxon>Leptotrombidium</taxon>
    </lineage>
</organism>
<reference evidence="2 3" key="1">
    <citation type="journal article" date="2018" name="Gigascience">
        <title>Genomes of trombidid mites reveal novel predicted allergens and laterally-transferred genes associated with secondary metabolism.</title>
        <authorList>
            <person name="Dong X."/>
            <person name="Chaisiri K."/>
            <person name="Xia D."/>
            <person name="Armstrong S.D."/>
            <person name="Fang Y."/>
            <person name="Donnelly M.J."/>
            <person name="Kadowaki T."/>
            <person name="McGarry J.W."/>
            <person name="Darby A.C."/>
            <person name="Makepeace B.L."/>
        </authorList>
    </citation>
    <scope>NUCLEOTIDE SEQUENCE [LARGE SCALE GENOMIC DNA]</scope>
    <source>
        <strain evidence="2">UoL-UT</strain>
    </source>
</reference>
<proteinExistence type="predicted"/>
<keyword evidence="2" id="KW-0436">Ligase</keyword>
<dbReference type="EMBL" id="NCKV01041096">
    <property type="protein sequence ID" value="RWS18344.1"/>
    <property type="molecule type" value="Genomic_DNA"/>
</dbReference>
<dbReference type="Pfam" id="PF00501">
    <property type="entry name" value="AMP-binding"/>
    <property type="match status" value="1"/>
</dbReference>
<protein>
    <submittedName>
        <fullName evidence="2">4-coumarate--CoA ligase-like 7</fullName>
    </submittedName>
</protein>
<dbReference type="VEuPathDB" id="VectorBase:LDEU013696"/>
<sequence length="120" mass="13600">MKYSFLEIVDNVLKSTLKCESKHTSFTDALFERLNENKSKVLLVDSDSGREWTAHELEEKIVTLSIRFLQLGIAKGDVVACFCPNSDFQVITMISLWSIGAIYTALYYKSPISESIIKVQ</sequence>
<comment type="caution">
    <text evidence="2">The sequence shown here is derived from an EMBL/GenBank/DDBJ whole genome shotgun (WGS) entry which is preliminary data.</text>
</comment>